<dbReference type="InterPro" id="IPR046985">
    <property type="entry name" value="IP5"/>
</dbReference>
<keyword evidence="12" id="KW-1185">Reference proteome</keyword>
<organism evidence="11 12">
    <name type="scientific">Starmerella bacillaris</name>
    <name type="common">Yeast</name>
    <name type="synonym">Candida zemplinina</name>
    <dbReference type="NCBI Taxonomy" id="1247836"/>
    <lineage>
        <taxon>Eukaryota</taxon>
        <taxon>Fungi</taxon>
        <taxon>Dikarya</taxon>
        <taxon>Ascomycota</taxon>
        <taxon>Saccharomycotina</taxon>
        <taxon>Dipodascomycetes</taxon>
        <taxon>Dipodascales</taxon>
        <taxon>Trichomonascaceae</taxon>
        <taxon>Starmerella</taxon>
    </lineage>
</organism>
<feature type="compositionally biased region" description="Polar residues" evidence="9">
    <location>
        <begin position="972"/>
        <end position="988"/>
    </location>
</feature>
<keyword evidence="7" id="KW-0378">Hydrolase</keyword>
<evidence type="ECO:0000313" key="11">
    <source>
        <dbReference type="EMBL" id="GMM51768.1"/>
    </source>
</evidence>
<feature type="region of interest" description="Disordered" evidence="9">
    <location>
        <begin position="1021"/>
        <end position="1167"/>
    </location>
</feature>
<dbReference type="GO" id="GO:0015031">
    <property type="term" value="P:protein transport"/>
    <property type="evidence" value="ECO:0007669"/>
    <property type="project" value="UniProtKB-KW"/>
</dbReference>
<feature type="region of interest" description="Disordered" evidence="9">
    <location>
        <begin position="364"/>
        <end position="410"/>
    </location>
</feature>
<evidence type="ECO:0000256" key="8">
    <source>
        <dbReference type="ARBA" id="ARBA00022927"/>
    </source>
</evidence>
<dbReference type="EC" id="3.1.3.36" evidence="4"/>
<keyword evidence="5" id="KW-0813">Transport</keyword>
<feature type="compositionally biased region" description="Low complexity" evidence="9">
    <location>
        <begin position="376"/>
        <end position="410"/>
    </location>
</feature>
<keyword evidence="8" id="KW-0653">Protein transport</keyword>
<feature type="compositionally biased region" description="Low complexity" evidence="9">
    <location>
        <begin position="1050"/>
        <end position="1062"/>
    </location>
</feature>
<evidence type="ECO:0000256" key="2">
    <source>
        <dbReference type="ARBA" id="ARBA00008943"/>
    </source>
</evidence>
<dbReference type="InterPro" id="IPR036691">
    <property type="entry name" value="Endo/exonu/phosph_ase_sf"/>
</dbReference>
<evidence type="ECO:0000256" key="1">
    <source>
        <dbReference type="ARBA" id="ARBA00004496"/>
    </source>
</evidence>
<evidence type="ECO:0000313" key="12">
    <source>
        <dbReference type="Proteomes" id="UP001362899"/>
    </source>
</evidence>
<dbReference type="InterPro" id="IPR002013">
    <property type="entry name" value="SAC_dom"/>
</dbReference>
<feature type="region of interest" description="Disordered" evidence="9">
    <location>
        <begin position="958"/>
        <end position="998"/>
    </location>
</feature>
<dbReference type="FunFam" id="3.60.10.10:FF:000029">
    <property type="entry name" value="Inositol polyphosphate 5-phosphatase"/>
    <property type="match status" value="1"/>
</dbReference>
<dbReference type="GO" id="GO:0004439">
    <property type="term" value="F:phosphatidylinositol-4,5-bisphosphate 5-phosphatase activity"/>
    <property type="evidence" value="ECO:0007669"/>
    <property type="project" value="UniProtKB-EC"/>
</dbReference>
<dbReference type="GO" id="GO:0043813">
    <property type="term" value="F:phosphatidylinositol-3,5-bisphosphate 5-phosphatase activity"/>
    <property type="evidence" value="ECO:0007669"/>
    <property type="project" value="TreeGrafter"/>
</dbReference>
<dbReference type="GO" id="GO:0046856">
    <property type="term" value="P:phosphatidylinositol dephosphorylation"/>
    <property type="evidence" value="ECO:0007669"/>
    <property type="project" value="InterPro"/>
</dbReference>
<dbReference type="SUPFAM" id="SSF56219">
    <property type="entry name" value="DNase I-like"/>
    <property type="match status" value="1"/>
</dbReference>
<evidence type="ECO:0000256" key="9">
    <source>
        <dbReference type="SAM" id="MobiDB-lite"/>
    </source>
</evidence>
<evidence type="ECO:0000256" key="7">
    <source>
        <dbReference type="ARBA" id="ARBA00022801"/>
    </source>
</evidence>
<comment type="subcellular location">
    <subcellularLocation>
        <location evidence="1">Cytoplasm</location>
    </subcellularLocation>
</comment>
<dbReference type="Pfam" id="PF02383">
    <property type="entry name" value="Syja_N"/>
    <property type="match status" value="1"/>
</dbReference>
<feature type="domain" description="SAC" evidence="10">
    <location>
        <begin position="161"/>
        <end position="546"/>
    </location>
</feature>
<dbReference type="EMBL" id="BTGC01000008">
    <property type="protein sequence ID" value="GMM51768.1"/>
    <property type="molecule type" value="Genomic_DNA"/>
</dbReference>
<comment type="caution">
    <text evidence="11">The sequence shown here is derived from an EMBL/GenBank/DDBJ whole genome shotgun (WGS) entry which is preliminary data.</text>
</comment>
<keyword evidence="6" id="KW-0963">Cytoplasm</keyword>
<reference evidence="11 12" key="1">
    <citation type="journal article" date="2023" name="Elife">
        <title>Identification of key yeast species and microbe-microbe interactions impacting larval growth of Drosophila in the wild.</title>
        <authorList>
            <person name="Mure A."/>
            <person name="Sugiura Y."/>
            <person name="Maeda R."/>
            <person name="Honda K."/>
            <person name="Sakurai N."/>
            <person name="Takahashi Y."/>
            <person name="Watada M."/>
            <person name="Katoh T."/>
            <person name="Gotoh A."/>
            <person name="Gotoh Y."/>
            <person name="Taniguchi I."/>
            <person name="Nakamura K."/>
            <person name="Hayashi T."/>
            <person name="Katayama T."/>
            <person name="Uemura T."/>
            <person name="Hattori Y."/>
        </authorList>
    </citation>
    <scope>NUCLEOTIDE SEQUENCE [LARGE SCALE GENOMIC DNA]</scope>
    <source>
        <strain evidence="11 12">SB-73</strain>
    </source>
</reference>
<dbReference type="InterPro" id="IPR000300">
    <property type="entry name" value="IPPc"/>
</dbReference>
<feature type="compositionally biased region" description="Polar residues" evidence="9">
    <location>
        <begin position="364"/>
        <end position="375"/>
    </location>
</feature>
<dbReference type="PANTHER" id="PTHR11200:SF257">
    <property type="entry name" value="PHOSPHOINOSITIDE 5-PHOSPHATASE"/>
    <property type="match status" value="1"/>
</dbReference>
<evidence type="ECO:0000256" key="5">
    <source>
        <dbReference type="ARBA" id="ARBA00022448"/>
    </source>
</evidence>
<evidence type="ECO:0000256" key="6">
    <source>
        <dbReference type="ARBA" id="ARBA00022490"/>
    </source>
</evidence>
<dbReference type="GO" id="GO:0005737">
    <property type="term" value="C:cytoplasm"/>
    <property type="evidence" value="ECO:0007669"/>
    <property type="project" value="UniProtKB-SubCell"/>
</dbReference>
<dbReference type="GO" id="GO:0016020">
    <property type="term" value="C:membrane"/>
    <property type="evidence" value="ECO:0007669"/>
    <property type="project" value="TreeGrafter"/>
</dbReference>
<comment type="similarity">
    <text evidence="2">Belongs to the synaptojanin family.</text>
</comment>
<dbReference type="Proteomes" id="UP001362899">
    <property type="component" value="Unassembled WGS sequence"/>
</dbReference>
<gene>
    <name evidence="11" type="ORF">DASB73_027310</name>
</gene>
<evidence type="ECO:0000256" key="3">
    <source>
        <dbReference type="ARBA" id="ARBA00009678"/>
    </source>
</evidence>
<dbReference type="PANTHER" id="PTHR11200">
    <property type="entry name" value="INOSITOL 5-PHOSPHATASE"/>
    <property type="match status" value="1"/>
</dbReference>
<dbReference type="Gene3D" id="3.60.10.10">
    <property type="entry name" value="Endonuclease/exonuclease/phosphatase"/>
    <property type="match status" value="1"/>
</dbReference>
<name>A0AAV5RK05_STABA</name>
<dbReference type="SMART" id="SM00128">
    <property type="entry name" value="IPPc"/>
    <property type="match status" value="1"/>
</dbReference>
<protein>
    <recommendedName>
        <fullName evidence="4">phosphoinositide 5-phosphatase</fullName>
        <ecNumber evidence="4">3.1.3.36</ecNumber>
    </recommendedName>
</protein>
<dbReference type="AlphaFoldDB" id="A0AAV5RK05"/>
<dbReference type="PROSITE" id="PS50275">
    <property type="entry name" value="SAC"/>
    <property type="match status" value="1"/>
</dbReference>
<accession>A0AAV5RK05</accession>
<proteinExistence type="inferred from homology"/>
<sequence>MRVLVRRSTPRIIYLATDDNVLSFRRAFKSDISDDNQFPADGSASSDAVGNSKSAALTSASSLSLGSHKSNGETRSISTVIVEFQPARDVDLDRCELLAECFGCIGLITVEDDIFVCVISSRSKAAVPTPHRTVWTIHDVDFYSLTRSYEINEEEHPCAPLRKLISQGGFLYSSDFDLTARIENGDRKQRQFSTPADGSFMWNRFMTKGLREFRERLSHEDQISIDTGGFLTTLIRGFASTIKVKIDDMNCLLTVLSRQSWLRAGTRYNSRGIDDDGNVANFVETETVLWMRNGLQFGYILLRGSVPLFWEQDPQLLSSKITFTRSLEASGPAFVKHFDNLFDRFGTVHIVDLLGGPTGSRGSSIVNQSGTISQANSNPNSSRSRLSSTRTPSMASISSNSSHSSVGSGASSGSVSEADVSLRYQHLAERFPNLSYTHFDFHKEVAGVGYSAASKLIDRVQDSMLEFGFYSYNPVIQSTETEQIGVFRVNCLDCLDRTNLVQQLISKDALELFLDYHDIYANENLWNAHSTLWADNGDQLSQNYTGTGALKSSFTRSGRMNLAGALSDVSKSVSRLYINNFVDKSRQVAIETLLGRYEGQTAVSIFDPINDHVREEMRTRKTEYQSQKQITVFSATFNVNGKTFDKGSGDIEKWLFPPEVSLSGKYPDLYLIGFQELVELTTSQILNVDLSKKMDWENTVTECLNSRDESYVLMRSGQLVGVAIMMFVKKSEMHNMTEVEGTSKKTALGGITGNKGGVAIGFKYASTKFMFINSHLAAGMHNIDDRHNDYKLLANGLRLSGGRRMKDADIVVWLGDFNYRVDLPNETARGILELSSKSDAIERLLNHDQLTNQMERGETFPYFNEQKIAFLPTYKFDPGTSTYDTSDKQRVPSWTDRILTKGSNIKPIAYNSVSSIKFSDHRPVYALFEVSVSVIDEERADEIYSQLYYKRRNDLMTPDDESIQESSHRQKQSQNKSQSGDNNKNQPTALPHPSTDFKKWWAGGGLPTKIAINAGPNQVLNPDKINPFGSSLPDFVSKPNPPPSRLSPRTTNSSNISTASTNGTQGSYGRNDSYGMKSIADGQQGTDSGSINVSRRSISNNSSVSSSRSVSRKPVPDTDSGSSSLMDAPIPPPARNRSNSQEVRRKPVNSNLMDSHDMGGVPYKSLL</sequence>
<evidence type="ECO:0000259" key="10">
    <source>
        <dbReference type="PROSITE" id="PS50275"/>
    </source>
</evidence>
<evidence type="ECO:0000256" key="4">
    <source>
        <dbReference type="ARBA" id="ARBA00013044"/>
    </source>
</evidence>
<comment type="similarity">
    <text evidence="3">In the central section; belongs to the inositol 1,4,5-trisphosphate 5-phosphatase family.</text>
</comment>
<dbReference type="Pfam" id="PF22669">
    <property type="entry name" value="Exo_endo_phos2"/>
    <property type="match status" value="1"/>
</dbReference>
<feature type="compositionally biased region" description="Low complexity" evidence="9">
    <location>
        <begin position="1090"/>
        <end position="1109"/>
    </location>
</feature>